<dbReference type="PANTHER" id="PTHR10695:SF46">
    <property type="entry name" value="BIFUNCTIONAL COENZYME A SYNTHASE-RELATED"/>
    <property type="match status" value="1"/>
</dbReference>
<feature type="domain" description="Cytidyltransferase-like" evidence="1">
    <location>
        <begin position="179"/>
        <end position="277"/>
    </location>
</feature>
<dbReference type="Pfam" id="PF01467">
    <property type="entry name" value="CTP_transf_like"/>
    <property type="match status" value="1"/>
</dbReference>
<keyword evidence="2" id="KW-0808">Transferase</keyword>
<dbReference type="InterPro" id="IPR014729">
    <property type="entry name" value="Rossmann-like_a/b/a_fold"/>
</dbReference>
<name>A0A0F7SID5_PHARH</name>
<dbReference type="GO" id="GO:0015937">
    <property type="term" value="P:coenzyme A biosynthetic process"/>
    <property type="evidence" value="ECO:0007669"/>
    <property type="project" value="TreeGrafter"/>
</dbReference>
<dbReference type="CDD" id="cd02164">
    <property type="entry name" value="PPAT_CoAS"/>
    <property type="match status" value="1"/>
</dbReference>
<dbReference type="AlphaFoldDB" id="A0A0F7SID5"/>
<dbReference type="SUPFAM" id="SSF52374">
    <property type="entry name" value="Nucleotidylyl transferase"/>
    <property type="match status" value="1"/>
</dbReference>
<proteinExistence type="predicted"/>
<reference evidence="2" key="1">
    <citation type="submission" date="2014-08" db="EMBL/GenBank/DDBJ databases">
        <authorList>
            <person name="Sharma Rahul"/>
            <person name="Thines Marco"/>
        </authorList>
    </citation>
    <scope>NUCLEOTIDE SEQUENCE</scope>
</reference>
<dbReference type="PANTHER" id="PTHR10695">
    <property type="entry name" value="DEPHOSPHO-COA KINASE-RELATED"/>
    <property type="match status" value="1"/>
</dbReference>
<sequence>MMVGSKAKAEETAEIQSPSVYLHSVRQASLQTTKALTIYFTGPLFSSSSNLKLDPSIQWDTLQSFLGKIYGEAVRTAQSLGRVLWDIDVLFEGLGEVSTLPDTTQVGSKRAESSEKQTSWDVLFRVENDDQPVPPQIPINPSSTQIITLPFSSLSLSATPESQSTTSTDCSTTFPVVALGGSFDHLHAGHKILLTMAALITSRKLIVGVSDDPLLTKKAYANQLEPLSLRLALVHRFLRRVNPKLDYDVVPIGDVYGPTAVDADIQALVLSWETVAGGKAVDDKRAERGLPGLKTFIIGVLSHTTDEDLGEGIGEEDGKKMKEAKMSSTFIREWIEHHPDESDSA</sequence>
<organism evidence="2">
    <name type="scientific">Phaffia rhodozyma</name>
    <name type="common">Yeast</name>
    <name type="synonym">Xanthophyllomyces dendrorhous</name>
    <dbReference type="NCBI Taxonomy" id="264483"/>
    <lineage>
        <taxon>Eukaryota</taxon>
        <taxon>Fungi</taxon>
        <taxon>Dikarya</taxon>
        <taxon>Basidiomycota</taxon>
        <taxon>Agaricomycotina</taxon>
        <taxon>Tremellomycetes</taxon>
        <taxon>Cystofilobasidiales</taxon>
        <taxon>Mrakiaceae</taxon>
        <taxon>Phaffia</taxon>
    </lineage>
</organism>
<dbReference type="InterPro" id="IPR004821">
    <property type="entry name" value="Cyt_trans-like"/>
</dbReference>
<protein>
    <submittedName>
        <fullName evidence="2">Predicted nucleotidyltransferase</fullName>
    </submittedName>
</protein>
<accession>A0A0F7SID5</accession>
<dbReference type="EMBL" id="LN483167">
    <property type="protein sequence ID" value="CDZ97084.1"/>
    <property type="molecule type" value="Genomic_DNA"/>
</dbReference>
<evidence type="ECO:0000259" key="1">
    <source>
        <dbReference type="Pfam" id="PF01467"/>
    </source>
</evidence>
<evidence type="ECO:0000313" key="2">
    <source>
        <dbReference type="EMBL" id="CDZ97084.1"/>
    </source>
</evidence>
<dbReference type="Gene3D" id="3.40.50.620">
    <property type="entry name" value="HUPs"/>
    <property type="match status" value="1"/>
</dbReference>
<dbReference type="GO" id="GO:0004140">
    <property type="term" value="F:dephospho-CoA kinase activity"/>
    <property type="evidence" value="ECO:0007669"/>
    <property type="project" value="TreeGrafter"/>
</dbReference>